<keyword evidence="3" id="KW-1185">Reference proteome</keyword>
<dbReference type="OrthoDB" id="2915733at2"/>
<name>A0A073K8T4_9BACI</name>
<sequence length="126" mass="14135">MFKKISLLVISGSLFMSLTACKPTYQKASAKNETSASLYTTKELQNTFPIGMPIDEYIAKKNKMNIKHSTSIPLPDGAVGRVLQTTDGFVVICGNEKEIFDVLVFRTMDEVIDYEKSFKKETLINE</sequence>
<accession>A0A073K8T4</accession>
<evidence type="ECO:0000313" key="2">
    <source>
        <dbReference type="EMBL" id="KEK22867.1"/>
    </source>
</evidence>
<keyword evidence="1" id="KW-0732">Signal</keyword>
<evidence type="ECO:0008006" key="4">
    <source>
        <dbReference type="Google" id="ProtNLM"/>
    </source>
</evidence>
<organism evidence="2 3">
    <name type="scientific">Bacillus gaemokensis</name>
    <dbReference type="NCBI Taxonomy" id="574375"/>
    <lineage>
        <taxon>Bacteria</taxon>
        <taxon>Bacillati</taxon>
        <taxon>Bacillota</taxon>
        <taxon>Bacilli</taxon>
        <taxon>Bacillales</taxon>
        <taxon>Bacillaceae</taxon>
        <taxon>Bacillus</taxon>
        <taxon>Bacillus cereus group</taxon>
    </lineage>
</organism>
<reference evidence="2 3" key="1">
    <citation type="submission" date="2014-06" db="EMBL/GenBank/DDBJ databases">
        <title>Draft genome sequence of Bacillus gaemokensis JCM 15801 (MCCC 1A00707).</title>
        <authorList>
            <person name="Lai Q."/>
            <person name="Liu Y."/>
            <person name="Shao Z."/>
        </authorList>
    </citation>
    <scope>NUCLEOTIDE SEQUENCE [LARGE SCALE GENOMIC DNA]</scope>
    <source>
        <strain evidence="2 3">JCM 15801</strain>
    </source>
</reference>
<comment type="caution">
    <text evidence="2">The sequence shown here is derived from an EMBL/GenBank/DDBJ whole genome shotgun (WGS) entry which is preliminary data.</text>
</comment>
<dbReference type="Proteomes" id="UP000027778">
    <property type="component" value="Unassembled WGS sequence"/>
</dbReference>
<feature type="chain" id="PRO_5038740834" description="Lipoprotein" evidence="1">
    <location>
        <begin position="23"/>
        <end position="126"/>
    </location>
</feature>
<dbReference type="RefSeq" id="WP_033676722.1">
    <property type="nucleotide sequence ID" value="NZ_JOTM01000024.1"/>
</dbReference>
<dbReference type="EMBL" id="JOTM01000024">
    <property type="protein sequence ID" value="KEK22867.1"/>
    <property type="molecule type" value="Genomic_DNA"/>
</dbReference>
<evidence type="ECO:0000313" key="3">
    <source>
        <dbReference type="Proteomes" id="UP000027778"/>
    </source>
</evidence>
<dbReference type="PROSITE" id="PS51257">
    <property type="entry name" value="PROKAR_LIPOPROTEIN"/>
    <property type="match status" value="1"/>
</dbReference>
<protein>
    <recommendedName>
        <fullName evidence="4">Lipoprotein</fullName>
    </recommendedName>
</protein>
<feature type="signal peptide" evidence="1">
    <location>
        <begin position="1"/>
        <end position="22"/>
    </location>
</feature>
<dbReference type="AlphaFoldDB" id="A0A073K8T4"/>
<gene>
    <name evidence="2" type="ORF">BAGA_15920</name>
</gene>
<evidence type="ECO:0000256" key="1">
    <source>
        <dbReference type="SAM" id="SignalP"/>
    </source>
</evidence>
<proteinExistence type="predicted"/>